<gene>
    <name evidence="1" type="ORF">SAMN04487895_10291</name>
</gene>
<dbReference type="AlphaFoldDB" id="A0A1H8I5U0"/>
<reference evidence="1 2" key="1">
    <citation type="submission" date="2016-10" db="EMBL/GenBank/DDBJ databases">
        <authorList>
            <person name="de Groot N.N."/>
        </authorList>
    </citation>
    <scope>NUCLEOTIDE SEQUENCE [LARGE SCALE GENOMIC DNA]</scope>
    <source>
        <strain evidence="1 2">CGMCC 1.10238</strain>
    </source>
</reference>
<dbReference type="EMBL" id="FODH01000002">
    <property type="protein sequence ID" value="SEN64160.1"/>
    <property type="molecule type" value="Genomic_DNA"/>
</dbReference>
<dbReference type="RefSeq" id="WP_036604478.1">
    <property type="nucleotide sequence ID" value="NZ_FODH01000002.1"/>
</dbReference>
<name>A0A1H8I5U0_9BACL</name>
<dbReference type="OrthoDB" id="2475070at2"/>
<dbReference type="PROSITE" id="PS51257">
    <property type="entry name" value="PROKAR_LIPOPROTEIN"/>
    <property type="match status" value="1"/>
</dbReference>
<dbReference type="STRING" id="1333845.SAMN04487895_10291"/>
<dbReference type="Proteomes" id="UP000198809">
    <property type="component" value="Unassembled WGS sequence"/>
</dbReference>
<evidence type="ECO:0000313" key="2">
    <source>
        <dbReference type="Proteomes" id="UP000198809"/>
    </source>
</evidence>
<evidence type="ECO:0000313" key="1">
    <source>
        <dbReference type="EMBL" id="SEN64160.1"/>
    </source>
</evidence>
<accession>A0A1H8I5U0</accession>
<proteinExistence type="predicted"/>
<organism evidence="1 2">
    <name type="scientific">Paenibacillus sophorae</name>
    <dbReference type="NCBI Taxonomy" id="1333845"/>
    <lineage>
        <taxon>Bacteria</taxon>
        <taxon>Bacillati</taxon>
        <taxon>Bacillota</taxon>
        <taxon>Bacilli</taxon>
        <taxon>Bacillales</taxon>
        <taxon>Paenibacillaceae</taxon>
        <taxon>Paenibacillus</taxon>
    </lineage>
</organism>
<protein>
    <submittedName>
        <fullName evidence="1">Uncharacterized protein</fullName>
    </submittedName>
</protein>
<sequence>MNHPKRNKCLHMVVVLIAACLLLWLVPFHSEAAAEGKNRIAADELKRISRLSFPLRDAFQTPYTVYIFAGDEKVSALTEQDYWTNNKAGDKSYTGTYHAALLKDGEKYGIVQSANLGLHEITLPQTWHYTVKGSGASMPDMLLFSEWGSSNFNLAHPFIIRSGVLQPLKFMNNNGKRMDDYYPASRRDGIRSLPKSRVQFKAYDNSKSKYVVNTFKLDISKLELRLDDTRYVEQAAWPNTGSGDRAYLDSLKTAAFNGYLPANPQFKLGMTFKSVKDKLKTAKFKENGEWGAFYRYDHYAVGFNDYLHDLNASSRVMIFNIFTDERNLTPFNVKRWLGKPGEEYFNEEEGGYELDYKVGNHSLGFHYEEEYGFIQLITIY</sequence>